<feature type="transmembrane region" description="Helical" evidence="9">
    <location>
        <begin position="72"/>
        <end position="94"/>
    </location>
</feature>
<evidence type="ECO:0000256" key="5">
    <source>
        <dbReference type="ARBA" id="ARBA00022692"/>
    </source>
</evidence>
<dbReference type="GO" id="GO:0009103">
    <property type="term" value="P:lipopolysaccharide biosynthetic process"/>
    <property type="evidence" value="ECO:0007669"/>
    <property type="project" value="UniProtKB-ARBA"/>
</dbReference>
<keyword evidence="5 9" id="KW-0812">Transmembrane</keyword>
<evidence type="ECO:0000313" key="10">
    <source>
        <dbReference type="EMBL" id="RJL30984.1"/>
    </source>
</evidence>
<dbReference type="RefSeq" id="WP_147425245.1">
    <property type="nucleotide sequence ID" value="NZ_QZEY01000008.1"/>
</dbReference>
<name>A0A3A4AUI7_9ACTN</name>
<evidence type="ECO:0000256" key="1">
    <source>
        <dbReference type="ARBA" id="ARBA00004651"/>
    </source>
</evidence>
<comment type="subcellular location">
    <subcellularLocation>
        <location evidence="1">Cell membrane</location>
        <topology evidence="1">Multi-pass membrane protein</topology>
    </subcellularLocation>
</comment>
<dbReference type="Proteomes" id="UP000265768">
    <property type="component" value="Unassembled WGS sequence"/>
</dbReference>
<feature type="transmembrane region" description="Helical" evidence="9">
    <location>
        <begin position="188"/>
        <end position="207"/>
    </location>
</feature>
<dbReference type="InterPro" id="IPR050297">
    <property type="entry name" value="LipidA_mod_glycosyltrf_83"/>
</dbReference>
<evidence type="ECO:0000256" key="8">
    <source>
        <dbReference type="SAM" id="MobiDB-lite"/>
    </source>
</evidence>
<evidence type="ECO:0000256" key="4">
    <source>
        <dbReference type="ARBA" id="ARBA00022679"/>
    </source>
</evidence>
<dbReference type="PANTHER" id="PTHR33908:SF11">
    <property type="entry name" value="MEMBRANE PROTEIN"/>
    <property type="match status" value="1"/>
</dbReference>
<evidence type="ECO:0000313" key="11">
    <source>
        <dbReference type="Proteomes" id="UP000265768"/>
    </source>
</evidence>
<evidence type="ECO:0000256" key="3">
    <source>
        <dbReference type="ARBA" id="ARBA00022676"/>
    </source>
</evidence>
<reference evidence="10 11" key="1">
    <citation type="submission" date="2018-09" db="EMBL/GenBank/DDBJ databases">
        <title>YIM 75507 draft genome.</title>
        <authorList>
            <person name="Tang S."/>
            <person name="Feng Y."/>
        </authorList>
    </citation>
    <scope>NUCLEOTIDE SEQUENCE [LARGE SCALE GENOMIC DNA]</scope>
    <source>
        <strain evidence="10 11">YIM 75507</strain>
    </source>
</reference>
<feature type="transmembrane region" description="Helical" evidence="9">
    <location>
        <begin position="153"/>
        <end position="181"/>
    </location>
</feature>
<keyword evidence="3" id="KW-0328">Glycosyltransferase</keyword>
<keyword evidence="11" id="KW-1185">Reference proteome</keyword>
<feature type="compositionally biased region" description="Gly residues" evidence="8">
    <location>
        <begin position="449"/>
        <end position="458"/>
    </location>
</feature>
<dbReference type="EMBL" id="QZEY01000008">
    <property type="protein sequence ID" value="RJL30984.1"/>
    <property type="molecule type" value="Genomic_DNA"/>
</dbReference>
<keyword evidence="7 9" id="KW-0472">Membrane</keyword>
<feature type="transmembrane region" description="Helical" evidence="9">
    <location>
        <begin position="115"/>
        <end position="141"/>
    </location>
</feature>
<dbReference type="GO" id="GO:0016763">
    <property type="term" value="F:pentosyltransferase activity"/>
    <property type="evidence" value="ECO:0007669"/>
    <property type="project" value="TreeGrafter"/>
</dbReference>
<gene>
    <name evidence="10" type="ORF">D5H75_22145</name>
</gene>
<protein>
    <recommendedName>
        <fullName evidence="12">Glycosyltransferase RgtA/B/C/D-like domain-containing protein</fullName>
    </recommendedName>
</protein>
<keyword evidence="2" id="KW-1003">Cell membrane</keyword>
<evidence type="ECO:0000256" key="9">
    <source>
        <dbReference type="SAM" id="Phobius"/>
    </source>
</evidence>
<feature type="transmembrane region" description="Helical" evidence="9">
    <location>
        <begin position="395"/>
        <end position="413"/>
    </location>
</feature>
<evidence type="ECO:0000256" key="6">
    <source>
        <dbReference type="ARBA" id="ARBA00022989"/>
    </source>
</evidence>
<feature type="transmembrane region" description="Helical" evidence="9">
    <location>
        <begin position="367"/>
        <end position="388"/>
    </location>
</feature>
<proteinExistence type="predicted"/>
<evidence type="ECO:0000256" key="7">
    <source>
        <dbReference type="ARBA" id="ARBA00023136"/>
    </source>
</evidence>
<feature type="transmembrane region" description="Helical" evidence="9">
    <location>
        <begin position="419"/>
        <end position="436"/>
    </location>
</feature>
<dbReference type="GO" id="GO:0005886">
    <property type="term" value="C:plasma membrane"/>
    <property type="evidence" value="ECO:0007669"/>
    <property type="project" value="UniProtKB-SubCell"/>
</dbReference>
<evidence type="ECO:0008006" key="12">
    <source>
        <dbReference type="Google" id="ProtNLM"/>
    </source>
</evidence>
<dbReference type="OrthoDB" id="3212150at2"/>
<keyword evidence="4" id="KW-0808">Transferase</keyword>
<sequence length="473" mass="50265">MRAAVGGHGAMLAALTLALALRALAVLGYPPALWFWADSFTYVRAALDPEPAAYRTVGYSFLLKLLEPLHDAGAVAVLQHLMGLVLAVVVYALLRRSLPGWAATLLVTPLLLDEFQILLEHMIMAETLFTALVTGAVAVLLRAPRPGVADAVAAGAMLGAAVTVRTVALPLVLLALAWLLVRRAGWRPVLAGALAAAVPLVAYLTWFRVERGVFALSQAEGIFLYARTTTFADCDRMRPPPAEARLCPGTPPGSRPKPARWIWDASSPLNHLPKGSDRNGLAGDFARRAILAQPGDFLRAGLADLAPVFRWPRRDPVPIPGNPYEFPSASRPLRGASAEAARAYHDGPPETRVAEPYAGWLRAYQRWGYLPGPALAALLLAGLGGIVISRRRAEILLPWATAVALLALPPFIVGFDLRYAMPAVPAACLAAGLALDRSAWTRRTRRSAGSGGSGGVSSGGWSRRRGSARPGAA</sequence>
<comment type="caution">
    <text evidence="10">The sequence shown here is derived from an EMBL/GenBank/DDBJ whole genome shotgun (WGS) entry which is preliminary data.</text>
</comment>
<feature type="region of interest" description="Disordered" evidence="8">
    <location>
        <begin position="445"/>
        <end position="473"/>
    </location>
</feature>
<dbReference type="PANTHER" id="PTHR33908">
    <property type="entry name" value="MANNOSYLTRANSFERASE YKCB-RELATED"/>
    <property type="match status" value="1"/>
</dbReference>
<dbReference type="AlphaFoldDB" id="A0A3A4AUI7"/>
<organism evidence="10 11">
    <name type="scientific">Bailinhaonella thermotolerans</name>
    <dbReference type="NCBI Taxonomy" id="1070861"/>
    <lineage>
        <taxon>Bacteria</taxon>
        <taxon>Bacillati</taxon>
        <taxon>Actinomycetota</taxon>
        <taxon>Actinomycetes</taxon>
        <taxon>Streptosporangiales</taxon>
        <taxon>Streptosporangiaceae</taxon>
        <taxon>Bailinhaonella</taxon>
    </lineage>
</organism>
<accession>A0A3A4AUI7</accession>
<evidence type="ECO:0000256" key="2">
    <source>
        <dbReference type="ARBA" id="ARBA00022475"/>
    </source>
</evidence>
<keyword evidence="6 9" id="KW-1133">Transmembrane helix</keyword>